<organism evidence="2 3">
    <name type="scientific">Candidatus Bacteroides avicola</name>
    <dbReference type="NCBI Taxonomy" id="2838468"/>
    <lineage>
        <taxon>Bacteria</taxon>
        <taxon>Pseudomonadati</taxon>
        <taxon>Bacteroidota</taxon>
        <taxon>Bacteroidia</taxon>
        <taxon>Bacteroidales</taxon>
        <taxon>Bacteroidaceae</taxon>
        <taxon>Bacteroides</taxon>
    </lineage>
</organism>
<protein>
    <submittedName>
        <fullName evidence="2">GSCFA domain-containing protein</fullName>
    </submittedName>
</protein>
<dbReference type="Proteomes" id="UP000823862">
    <property type="component" value="Unassembled WGS sequence"/>
</dbReference>
<comment type="caution">
    <text evidence="2">The sequence shown here is derived from an EMBL/GenBank/DDBJ whole genome shotgun (WGS) entry which is preliminary data.</text>
</comment>
<sequence>MLKLTTSVERPAHCPCIDYRHTLLLLGSCFATHIGERLEEAKFRCDVNPYGVLYNPLSIATALREMVARKVYTEADLYEHQGLWHSPMHHGDFSAPTHGEALARINGRLAQASDELDRLDFLLLTWGTAWVYEDRKTGRVAGNCHKLPESCFRRRRLSVDEIVADTVSLLSGLVARSNGRLRVVLTISPIRHVRDGLHANQLSKATLLLAAEQVAEAFPDHVFYFPAYELLIDELRDYRFFADDLVHPSLLAVQYVWERFADWCLAPETASVRQECEEIRKALSHRPLRPESEQYKRFLGQIVLKIERLNGKYPYLDFKNEKETCHILLNKSAKS</sequence>
<accession>A0A9D2HW19</accession>
<feature type="domain" description="GSCFA" evidence="1">
    <location>
        <begin position="23"/>
        <end position="260"/>
    </location>
</feature>
<evidence type="ECO:0000313" key="3">
    <source>
        <dbReference type="Proteomes" id="UP000823862"/>
    </source>
</evidence>
<name>A0A9D2HW19_9BACE</name>
<gene>
    <name evidence="2" type="ORF">H9950_05685</name>
</gene>
<evidence type="ECO:0000259" key="1">
    <source>
        <dbReference type="Pfam" id="PF08885"/>
    </source>
</evidence>
<dbReference type="InterPro" id="IPR014982">
    <property type="entry name" value="GSCFA"/>
</dbReference>
<reference evidence="2" key="1">
    <citation type="journal article" date="2021" name="PeerJ">
        <title>Extensive microbial diversity within the chicken gut microbiome revealed by metagenomics and culture.</title>
        <authorList>
            <person name="Gilroy R."/>
            <person name="Ravi A."/>
            <person name="Getino M."/>
            <person name="Pursley I."/>
            <person name="Horton D.L."/>
            <person name="Alikhan N.F."/>
            <person name="Baker D."/>
            <person name="Gharbi K."/>
            <person name="Hall N."/>
            <person name="Watson M."/>
            <person name="Adriaenssens E.M."/>
            <person name="Foster-Nyarko E."/>
            <person name="Jarju S."/>
            <person name="Secka A."/>
            <person name="Antonio M."/>
            <person name="Oren A."/>
            <person name="Chaudhuri R.R."/>
            <person name="La Ragione R."/>
            <person name="Hildebrand F."/>
            <person name="Pallen M.J."/>
        </authorList>
    </citation>
    <scope>NUCLEOTIDE SEQUENCE</scope>
    <source>
        <strain evidence="2">ChiHjej12B11-9795</strain>
    </source>
</reference>
<evidence type="ECO:0000313" key="2">
    <source>
        <dbReference type="EMBL" id="HJA85671.1"/>
    </source>
</evidence>
<dbReference type="SUPFAM" id="SSF52266">
    <property type="entry name" value="SGNH hydrolase"/>
    <property type="match status" value="1"/>
</dbReference>
<dbReference type="AlphaFoldDB" id="A0A9D2HW19"/>
<proteinExistence type="predicted"/>
<dbReference type="Pfam" id="PF08885">
    <property type="entry name" value="GSCFA"/>
    <property type="match status" value="1"/>
</dbReference>
<reference evidence="2" key="2">
    <citation type="submission" date="2021-04" db="EMBL/GenBank/DDBJ databases">
        <authorList>
            <person name="Gilroy R."/>
        </authorList>
    </citation>
    <scope>NUCLEOTIDE SEQUENCE</scope>
    <source>
        <strain evidence="2">ChiHjej12B11-9795</strain>
    </source>
</reference>
<dbReference type="EMBL" id="DWZI01000033">
    <property type="protein sequence ID" value="HJA85671.1"/>
    <property type="molecule type" value="Genomic_DNA"/>
</dbReference>